<dbReference type="RefSeq" id="WP_039248365.1">
    <property type="nucleotide sequence ID" value="NZ_JDRX01000002.1"/>
</dbReference>
<reference evidence="6 7" key="1">
    <citation type="submission" date="2014-01" db="EMBL/GenBank/DDBJ databases">
        <title>Plasmidome dynamics in the species complex Clostridium novyi sensu lato converts strains of independent lineages into distinctly different pathogens.</title>
        <authorList>
            <person name="Skarin H."/>
            <person name="Segerman B."/>
        </authorList>
    </citation>
    <scope>NUCLEOTIDE SEQUENCE [LARGE SCALE GENOMIC DNA]</scope>
    <source>
        <strain evidence="6 7">4570</strain>
    </source>
</reference>
<dbReference type="PANTHER" id="PTHR32089:SF112">
    <property type="entry name" value="LYSOZYME-LIKE PROTEIN-RELATED"/>
    <property type="match status" value="1"/>
</dbReference>
<feature type="transmembrane region" description="Helical" evidence="4">
    <location>
        <begin position="39"/>
        <end position="56"/>
    </location>
</feature>
<feature type="domain" description="Methyl-accepting transducer" evidence="5">
    <location>
        <begin position="207"/>
        <end position="464"/>
    </location>
</feature>
<keyword evidence="3" id="KW-0175">Coiled coil</keyword>
<dbReference type="Gene3D" id="1.10.287.950">
    <property type="entry name" value="Methyl-accepting chemotaxis protein"/>
    <property type="match status" value="1"/>
</dbReference>
<sequence>MDDLDLIYQQNRLLVKLLWPSLFAASILFYVLELPIVHIATLIILGIIICGAMTVLTLKKVLIVQTMYIFIVGMTMFLYVLFKYIPYASMYTCIFFFMMLIFLYQNIKATITTGILVLLLNNYLYFVDKVDFIVRESSKGIIIYNFMIVIILALLIIQEKFSNDLRKANSESQNKALEAKEQIELILEKVKNSVAEFIEFNESLKSNINYTQETSEKLTEIFNEIAESTESQASSINEINNSVIDSGEQMDTLVNASSVMNDTSKSTMNSVKEGIGEVDKLSKKMIEVKDIMDITKDNTKRLKDNTIKIGDILSIINDLSSQTNLLALNAAIEAARAGEQGKGFAVVAEEIRKLAEDSSNSVQEIGDILQNIQAQAKDTDSSANSAQDILSVNLESLKNVQVTFNNINTSIESLAKETSGVNDFIKQINETSVNISKEISNMSAITEENTSAVEETLNSVRQQNESINTVIDNYGEFNEAIKNLQKLFS</sequence>
<name>A0AA88ZSN7_CLONO</name>
<dbReference type="PROSITE" id="PS50111">
    <property type="entry name" value="CHEMOTAXIS_TRANSDUC_2"/>
    <property type="match status" value="1"/>
</dbReference>
<evidence type="ECO:0000256" key="4">
    <source>
        <dbReference type="SAM" id="Phobius"/>
    </source>
</evidence>
<evidence type="ECO:0000313" key="7">
    <source>
        <dbReference type="Proteomes" id="UP000030016"/>
    </source>
</evidence>
<dbReference type="Pfam" id="PF00015">
    <property type="entry name" value="MCPsignal"/>
    <property type="match status" value="1"/>
</dbReference>
<dbReference type="SUPFAM" id="SSF58104">
    <property type="entry name" value="Methyl-accepting chemotaxis protein (MCP) signaling domain"/>
    <property type="match status" value="1"/>
</dbReference>
<accession>A0AA88ZSN7</accession>
<evidence type="ECO:0000256" key="1">
    <source>
        <dbReference type="ARBA" id="ARBA00023224"/>
    </source>
</evidence>
<dbReference type="Proteomes" id="UP000030016">
    <property type="component" value="Unassembled WGS sequence"/>
</dbReference>
<keyword evidence="4" id="KW-1133">Transmembrane helix</keyword>
<organism evidence="6 7">
    <name type="scientific">Clostridium novyi A str. 4570</name>
    <dbReference type="NCBI Taxonomy" id="1444290"/>
    <lineage>
        <taxon>Bacteria</taxon>
        <taxon>Bacillati</taxon>
        <taxon>Bacillota</taxon>
        <taxon>Clostridia</taxon>
        <taxon>Eubacteriales</taxon>
        <taxon>Clostridiaceae</taxon>
        <taxon>Clostridium</taxon>
    </lineage>
</organism>
<feature type="coiled-coil region" evidence="3">
    <location>
        <begin position="162"/>
        <end position="189"/>
    </location>
</feature>
<feature type="transmembrane region" description="Helical" evidence="4">
    <location>
        <begin position="13"/>
        <end position="32"/>
    </location>
</feature>
<feature type="transmembrane region" description="Helical" evidence="4">
    <location>
        <begin position="140"/>
        <end position="157"/>
    </location>
</feature>
<dbReference type="GO" id="GO:0007165">
    <property type="term" value="P:signal transduction"/>
    <property type="evidence" value="ECO:0007669"/>
    <property type="project" value="UniProtKB-KW"/>
</dbReference>
<evidence type="ECO:0000256" key="3">
    <source>
        <dbReference type="SAM" id="Coils"/>
    </source>
</evidence>
<gene>
    <name evidence="6" type="ORF">Z969_01470</name>
</gene>
<evidence type="ECO:0000313" key="6">
    <source>
        <dbReference type="EMBL" id="KGN03291.1"/>
    </source>
</evidence>
<dbReference type="PANTHER" id="PTHR32089">
    <property type="entry name" value="METHYL-ACCEPTING CHEMOTAXIS PROTEIN MCPB"/>
    <property type="match status" value="1"/>
</dbReference>
<evidence type="ECO:0000259" key="5">
    <source>
        <dbReference type="PROSITE" id="PS50111"/>
    </source>
</evidence>
<protein>
    <submittedName>
        <fullName evidence="6">Chemotaxis protein</fullName>
    </submittedName>
</protein>
<dbReference type="GO" id="GO:0016020">
    <property type="term" value="C:membrane"/>
    <property type="evidence" value="ECO:0007669"/>
    <property type="project" value="InterPro"/>
</dbReference>
<dbReference type="AlphaFoldDB" id="A0AA88ZSN7"/>
<evidence type="ECO:0000256" key="2">
    <source>
        <dbReference type="PROSITE-ProRule" id="PRU00284"/>
    </source>
</evidence>
<comment type="caution">
    <text evidence="6">The sequence shown here is derived from an EMBL/GenBank/DDBJ whole genome shotgun (WGS) entry which is preliminary data.</text>
</comment>
<dbReference type="InterPro" id="IPR004089">
    <property type="entry name" value="MCPsignal_dom"/>
</dbReference>
<dbReference type="SMART" id="SM00283">
    <property type="entry name" value="MA"/>
    <property type="match status" value="1"/>
</dbReference>
<keyword evidence="4" id="KW-0812">Transmembrane</keyword>
<keyword evidence="1 2" id="KW-0807">Transducer</keyword>
<keyword evidence="4" id="KW-0472">Membrane</keyword>
<proteinExistence type="predicted"/>
<dbReference type="EMBL" id="JDRX01000002">
    <property type="protein sequence ID" value="KGN03291.1"/>
    <property type="molecule type" value="Genomic_DNA"/>
</dbReference>